<proteinExistence type="predicted"/>
<dbReference type="Proteomes" id="UP000291892">
    <property type="component" value="Unassembled WGS sequence"/>
</dbReference>
<dbReference type="GO" id="GO:0004673">
    <property type="term" value="F:protein histidine kinase activity"/>
    <property type="evidence" value="ECO:0007669"/>
    <property type="project" value="UniProtKB-EC"/>
</dbReference>
<organism evidence="10 11">
    <name type="scientific">Rhizobium ruizarguesonis</name>
    <dbReference type="NCBI Taxonomy" id="2081791"/>
    <lineage>
        <taxon>Bacteria</taxon>
        <taxon>Pseudomonadati</taxon>
        <taxon>Pseudomonadota</taxon>
        <taxon>Alphaproteobacteria</taxon>
        <taxon>Hyphomicrobiales</taxon>
        <taxon>Rhizobiaceae</taxon>
        <taxon>Rhizobium/Agrobacterium group</taxon>
        <taxon>Rhizobium</taxon>
    </lineage>
</organism>
<dbReference type="EC" id="2.7.13.3" evidence="2"/>
<dbReference type="GO" id="GO:0006355">
    <property type="term" value="P:regulation of DNA-templated transcription"/>
    <property type="evidence" value="ECO:0007669"/>
    <property type="project" value="InterPro"/>
</dbReference>
<dbReference type="InterPro" id="IPR013767">
    <property type="entry name" value="PAS_fold"/>
</dbReference>
<comment type="caution">
    <text evidence="10">The sequence shown here is derived from an EMBL/GenBank/DDBJ whole genome shotgun (WGS) entry which is preliminary data.</text>
</comment>
<dbReference type="InterPro" id="IPR035965">
    <property type="entry name" value="PAS-like_dom_sf"/>
</dbReference>
<dbReference type="SUPFAM" id="SSF55785">
    <property type="entry name" value="PYP-like sensor domain (PAS domain)"/>
    <property type="match status" value="1"/>
</dbReference>
<comment type="catalytic activity">
    <reaction evidence="1">
        <text>ATP + protein L-histidine = ADP + protein N-phospho-L-histidine.</text>
        <dbReference type="EC" id="2.7.13.3"/>
    </reaction>
</comment>
<evidence type="ECO:0000313" key="11">
    <source>
        <dbReference type="Proteomes" id="UP000291892"/>
    </source>
</evidence>
<keyword evidence="3" id="KW-0597">Phosphoprotein</keyword>
<dbReference type="RefSeq" id="WP_051320260.1">
    <property type="nucleotide sequence ID" value="NZ_CP088108.1"/>
</dbReference>
<evidence type="ECO:0000256" key="3">
    <source>
        <dbReference type="ARBA" id="ARBA00022553"/>
    </source>
</evidence>
<evidence type="ECO:0000256" key="6">
    <source>
        <dbReference type="ARBA" id="ARBA00022777"/>
    </source>
</evidence>
<evidence type="ECO:0000259" key="9">
    <source>
        <dbReference type="Pfam" id="PF07568"/>
    </source>
</evidence>
<dbReference type="Pfam" id="PF00989">
    <property type="entry name" value="PAS"/>
    <property type="match status" value="1"/>
</dbReference>
<name>A0AAE8Q6D3_9HYPH</name>
<geneLocation type="plasmid" evidence="10">
    <name>pSM42_Rh02_Rh04</name>
</geneLocation>
<accession>A0AAE8Q6D3</accession>
<dbReference type="EMBL" id="SIKX01000003">
    <property type="protein sequence ID" value="TBF05159.1"/>
    <property type="molecule type" value="Genomic_DNA"/>
</dbReference>
<dbReference type="GO" id="GO:0005524">
    <property type="term" value="F:ATP binding"/>
    <property type="evidence" value="ECO:0007669"/>
    <property type="project" value="UniProtKB-KW"/>
</dbReference>
<protein>
    <recommendedName>
        <fullName evidence="2">histidine kinase</fullName>
        <ecNumber evidence="2">2.7.13.3</ecNumber>
    </recommendedName>
</protein>
<reference evidence="10 11" key="1">
    <citation type="submission" date="2019-02" db="EMBL/GenBank/DDBJ databases">
        <title>The genomic architecture of introgression among sibling species of bacteria.</title>
        <authorList>
            <person name="Cavassim M.I.A."/>
            <person name="Moeskjaer S."/>
            <person name="Moslemi C."/>
            <person name="Fields B."/>
            <person name="Bachmann A."/>
            <person name="Vilhjalmsson B."/>
            <person name="Schierup M.H."/>
            <person name="Young J.P.W."/>
            <person name="Andersen S.U."/>
        </authorList>
    </citation>
    <scope>NUCLEOTIDE SEQUENCE [LARGE SCALE GENOMIC DNA]</scope>
    <source>
        <strain evidence="10 11">SM42</strain>
        <plasmid evidence="10">pSM42_Rh02_Rh04</plasmid>
    </source>
</reference>
<evidence type="ECO:0000256" key="4">
    <source>
        <dbReference type="ARBA" id="ARBA00022679"/>
    </source>
</evidence>
<dbReference type="PANTHER" id="PTHR41523:SF8">
    <property type="entry name" value="ETHYLENE RESPONSE SENSOR PROTEIN"/>
    <property type="match status" value="1"/>
</dbReference>
<dbReference type="Gene3D" id="3.30.450.20">
    <property type="entry name" value="PAS domain"/>
    <property type="match status" value="1"/>
</dbReference>
<dbReference type="InterPro" id="IPR011495">
    <property type="entry name" value="Sig_transdc_His_kin_sub2_dim/P"/>
</dbReference>
<feature type="domain" description="Signal transduction histidine kinase subgroup 2 dimerisation and phosphoacceptor" evidence="9">
    <location>
        <begin position="153"/>
        <end position="224"/>
    </location>
</feature>
<evidence type="ECO:0000313" key="10">
    <source>
        <dbReference type="EMBL" id="TBF05159.1"/>
    </source>
</evidence>
<evidence type="ECO:0000256" key="1">
    <source>
        <dbReference type="ARBA" id="ARBA00000085"/>
    </source>
</evidence>
<keyword evidence="7" id="KW-0067">ATP-binding</keyword>
<keyword evidence="6" id="KW-0418">Kinase</keyword>
<evidence type="ECO:0000259" key="8">
    <source>
        <dbReference type="Pfam" id="PF00989"/>
    </source>
</evidence>
<dbReference type="AlphaFoldDB" id="A0AAE8Q6D3"/>
<sequence length="338" mass="36559">MTIQAAVPPELALDFTLAVILSSDTPLLMLDGSLAVLAASSSFCRAFQINPASVNGRQMSELGSGEWDVPQLDSLLKATASGFAEVSGYEMRLQRADRPVRNLVVNAHKVDYPGAMGTTAVRILLSVADVTEARNNEKQKDDLVRETAILLQELQHRVANSLQIIASVPMQRARKVQSEESRGHLFGAHNRVMSVAALQRQLAASSLEDVVLRSYLTDLCRSIGASMIHDRSLVSLDVKVDESIVKAGVSISLGLVVTELVITRSSNGRYRGPPAPHRPLYPPGDCRLINGRSCVGQKTFLSILDQPPTGTTRCEHDSSGGIAVCHTHQATRAGSRYR</sequence>
<feature type="domain" description="PAS fold" evidence="8">
    <location>
        <begin position="19"/>
        <end position="113"/>
    </location>
</feature>
<evidence type="ECO:0000256" key="7">
    <source>
        <dbReference type="ARBA" id="ARBA00022840"/>
    </source>
</evidence>
<evidence type="ECO:0000256" key="5">
    <source>
        <dbReference type="ARBA" id="ARBA00022741"/>
    </source>
</evidence>
<keyword evidence="5" id="KW-0547">Nucleotide-binding</keyword>
<dbReference type="Pfam" id="PF07568">
    <property type="entry name" value="HisKA_2"/>
    <property type="match status" value="1"/>
</dbReference>
<evidence type="ECO:0000256" key="2">
    <source>
        <dbReference type="ARBA" id="ARBA00012438"/>
    </source>
</evidence>
<dbReference type="PANTHER" id="PTHR41523">
    <property type="entry name" value="TWO-COMPONENT SYSTEM SENSOR PROTEIN"/>
    <property type="match status" value="1"/>
</dbReference>
<gene>
    <name evidence="10" type="ORF">ELG94_31200</name>
</gene>
<keyword evidence="10" id="KW-0614">Plasmid</keyword>
<keyword evidence="4" id="KW-0808">Transferase</keyword>